<feature type="compositionally biased region" description="Basic residues" evidence="1">
    <location>
        <begin position="627"/>
        <end position="639"/>
    </location>
</feature>
<feature type="compositionally biased region" description="Low complexity" evidence="1">
    <location>
        <begin position="523"/>
        <end position="534"/>
    </location>
</feature>
<feature type="region of interest" description="Disordered" evidence="1">
    <location>
        <begin position="1"/>
        <end position="66"/>
    </location>
</feature>
<evidence type="ECO:0000313" key="4">
    <source>
        <dbReference type="Proteomes" id="UP001451303"/>
    </source>
</evidence>
<organism evidence="3 4">
    <name type="scientific">Neurospora intermedia</name>
    <dbReference type="NCBI Taxonomy" id="5142"/>
    <lineage>
        <taxon>Eukaryota</taxon>
        <taxon>Fungi</taxon>
        <taxon>Dikarya</taxon>
        <taxon>Ascomycota</taxon>
        <taxon>Pezizomycotina</taxon>
        <taxon>Sordariomycetes</taxon>
        <taxon>Sordariomycetidae</taxon>
        <taxon>Sordariales</taxon>
        <taxon>Sordariaceae</taxon>
        <taxon>Neurospora</taxon>
    </lineage>
</organism>
<feature type="compositionally biased region" description="Acidic residues" evidence="1">
    <location>
        <begin position="446"/>
        <end position="461"/>
    </location>
</feature>
<dbReference type="InterPro" id="IPR045518">
    <property type="entry name" value="2EXR"/>
</dbReference>
<evidence type="ECO:0000259" key="2">
    <source>
        <dbReference type="Pfam" id="PF20150"/>
    </source>
</evidence>
<sequence>MATDSSSDEFDHQDHYLDQDKRNLDASNDSESGFDSGSDSASNSEASSDSDDSRDEVSSPEVLTRNSRGIQLLASMLDLEASESHSSEDEDDDDDDDDDDLAEHTYEYPNSRQARRNHHQSFPKFALLPYELRQRIWEMFCPDLTAKSRVYEFRIVFQLANLPNNPLDVWESHILEQQTAPARVMSAVHRESREHVLKKFPDVLTFRKGRNTIRWDCKNDVVILGGKAPPPFWPIPGFSDQIRNLGLDVELGRFLDGHLLTQSERPEYEQYFKEFCPRLSRVFCVLDDADFPARVLRWCANRENRHYFVRTQEEEPGVGEDAEYMYCWRNPSKTREFAVDDSIPGSLGDFVFRSLDYTQTEGNDTENIFQPLIRFSYETGLRRFEKIAQKQNDNTDWSFSDNDLDDESVNEEPDEYESSGIDDSEISEDGGDTGSESGDDLVFVTDDSDQEEEEASSDEEQGPFFAARLAGFGNGPIEILDDSDDAFRSGDNVHHHPHLGPSDSARFSSMEPSDSSTMDHESSSPPRAGPSRSKGSGRKRVLESDSEQEEKHDGPPRKAARISNESRSRARATVVLSDDEDEDEQMGYESTTENRQSPGGSKAGEKPKDHVVISDDDEDEEEEEMVRRRRKQKARHHHNVVSDEEDDDEEDEEEVTRPKKIRSRRQLRPPASETDDDEDEDEEDESSTSDSYDSDSEDSSDEEDPPARPLTLAEKLDLHRRNNPIPDSDNDNDNDDDDGSVSGDDYDGGNYADFQDDEEGNEISGEDDDEDEDDEGGLIIDMADEEDEEDEDEY</sequence>
<feature type="compositionally biased region" description="Acidic residues" evidence="1">
    <location>
        <begin position="673"/>
        <end position="704"/>
    </location>
</feature>
<feature type="compositionally biased region" description="Acidic residues" evidence="1">
    <location>
        <begin position="577"/>
        <end position="586"/>
    </location>
</feature>
<feature type="compositionally biased region" description="Basic and acidic residues" evidence="1">
    <location>
        <begin position="603"/>
        <end position="613"/>
    </location>
</feature>
<feature type="compositionally biased region" description="Acidic residues" evidence="1">
    <location>
        <begin position="754"/>
        <end position="794"/>
    </location>
</feature>
<feature type="compositionally biased region" description="Acidic residues" evidence="1">
    <location>
        <begin position="402"/>
        <end position="431"/>
    </location>
</feature>
<feature type="compositionally biased region" description="Basic and acidic residues" evidence="1">
    <location>
        <begin position="9"/>
        <end position="24"/>
    </location>
</feature>
<feature type="compositionally biased region" description="Basic residues" evidence="1">
    <location>
        <begin position="658"/>
        <end position="667"/>
    </location>
</feature>
<feature type="compositionally biased region" description="Acidic residues" evidence="1">
    <location>
        <begin position="728"/>
        <end position="747"/>
    </location>
</feature>
<dbReference type="Proteomes" id="UP001451303">
    <property type="component" value="Unassembled WGS sequence"/>
</dbReference>
<feature type="region of interest" description="Disordered" evidence="1">
    <location>
        <begin position="394"/>
        <end position="794"/>
    </location>
</feature>
<protein>
    <recommendedName>
        <fullName evidence="2">2EXR domain-containing protein</fullName>
    </recommendedName>
</protein>
<name>A0ABR3D5U9_NEUIN</name>
<evidence type="ECO:0000313" key="3">
    <source>
        <dbReference type="EMBL" id="KAL0468059.1"/>
    </source>
</evidence>
<gene>
    <name evidence="3" type="ORF">QR685DRAFT_532290</name>
</gene>
<dbReference type="EMBL" id="JAVLET010000008">
    <property type="protein sequence ID" value="KAL0468059.1"/>
    <property type="molecule type" value="Genomic_DNA"/>
</dbReference>
<feature type="compositionally biased region" description="Low complexity" evidence="1">
    <location>
        <begin position="27"/>
        <end position="47"/>
    </location>
</feature>
<feature type="compositionally biased region" description="Acidic residues" evidence="1">
    <location>
        <begin position="642"/>
        <end position="654"/>
    </location>
</feature>
<comment type="caution">
    <text evidence="3">The sequence shown here is derived from an EMBL/GenBank/DDBJ whole genome shotgun (WGS) entry which is preliminary data.</text>
</comment>
<reference evidence="3 4" key="1">
    <citation type="submission" date="2023-09" db="EMBL/GenBank/DDBJ databases">
        <title>Multi-omics analysis of a traditional fermented food reveals byproduct-associated fungal strains for waste-to-food upcycling.</title>
        <authorList>
            <consortium name="Lawrence Berkeley National Laboratory"/>
            <person name="Rekdal V.M."/>
            <person name="Villalobos-Escobedo J.M."/>
            <person name="Rodriguez-Valeron N."/>
            <person name="Garcia M.O."/>
            <person name="Vasquez D.P."/>
            <person name="Damayanti I."/>
            <person name="Sorensen P.M."/>
            <person name="Baidoo E.E."/>
            <person name="De Carvalho A.C."/>
            <person name="Riley R."/>
            <person name="Lipzen A."/>
            <person name="He G."/>
            <person name="Yan M."/>
            <person name="Haridas S."/>
            <person name="Daum C."/>
            <person name="Yoshinaga Y."/>
            <person name="Ng V."/>
            <person name="Grigoriev I.V."/>
            <person name="Munk R."/>
            <person name="Nuraida L."/>
            <person name="Wijaya C.H."/>
            <person name="Morales P.-C."/>
            <person name="Keasling J.D."/>
        </authorList>
    </citation>
    <scope>NUCLEOTIDE SEQUENCE [LARGE SCALE GENOMIC DNA]</scope>
    <source>
        <strain evidence="3 4">FGSC 2613</strain>
    </source>
</reference>
<proteinExistence type="predicted"/>
<feature type="compositionally biased region" description="Acidic residues" evidence="1">
    <location>
        <begin position="614"/>
        <end position="624"/>
    </location>
</feature>
<feature type="compositionally biased region" description="Basic and acidic residues" evidence="1">
    <location>
        <begin position="485"/>
        <end position="494"/>
    </location>
</feature>
<accession>A0ABR3D5U9</accession>
<feature type="region of interest" description="Disordered" evidence="1">
    <location>
        <begin position="80"/>
        <end position="117"/>
    </location>
</feature>
<feature type="domain" description="2EXR" evidence="2">
    <location>
        <begin position="122"/>
        <end position="222"/>
    </location>
</feature>
<dbReference type="Pfam" id="PF20150">
    <property type="entry name" value="2EXR"/>
    <property type="match status" value="1"/>
</dbReference>
<feature type="compositionally biased region" description="Polar residues" evidence="1">
    <location>
        <begin position="588"/>
        <end position="599"/>
    </location>
</feature>
<keyword evidence="4" id="KW-1185">Reference proteome</keyword>
<evidence type="ECO:0000256" key="1">
    <source>
        <dbReference type="SAM" id="MobiDB-lite"/>
    </source>
</evidence>
<feature type="compositionally biased region" description="Acidic residues" evidence="1">
    <location>
        <begin position="88"/>
        <end position="101"/>
    </location>
</feature>